<keyword evidence="12 14" id="KW-0066">ATP synthesis</keyword>
<evidence type="ECO:0000256" key="5">
    <source>
        <dbReference type="ARBA" id="ARBA00022547"/>
    </source>
</evidence>
<dbReference type="PANTHER" id="PTHR10031:SF0">
    <property type="entry name" value="ATPASE PROTEIN 9"/>
    <property type="match status" value="1"/>
</dbReference>
<name>R4U0C3_9MOLU</name>
<dbReference type="CDD" id="cd18184">
    <property type="entry name" value="ATP-synt_Fo_c_NaATPase"/>
    <property type="match status" value="1"/>
</dbReference>
<keyword evidence="5 14" id="KW-0138">CF(0)</keyword>
<keyword evidence="10 14" id="KW-0446">Lipid-binding</keyword>
<evidence type="ECO:0000256" key="14">
    <source>
        <dbReference type="HAMAP-Rule" id="MF_01396"/>
    </source>
</evidence>
<feature type="transmembrane region" description="Helical" evidence="14">
    <location>
        <begin position="25"/>
        <end position="47"/>
    </location>
</feature>
<dbReference type="STRING" id="1276227.SCHRY_v1c00850"/>
<evidence type="ECO:0000313" key="17">
    <source>
        <dbReference type="Proteomes" id="UP000013964"/>
    </source>
</evidence>
<dbReference type="SUPFAM" id="SSF81333">
    <property type="entry name" value="F1F0 ATP synthase subunit C"/>
    <property type="match status" value="1"/>
</dbReference>
<evidence type="ECO:0000256" key="8">
    <source>
        <dbReference type="ARBA" id="ARBA00022989"/>
    </source>
</evidence>
<dbReference type="PATRIC" id="fig|1276227.3.peg.85"/>
<keyword evidence="11 14" id="KW-0472">Membrane</keyword>
<comment type="similarity">
    <text evidence="2 14">Belongs to the ATPase C chain family.</text>
</comment>
<dbReference type="eggNOG" id="COG0636">
    <property type="taxonomic scope" value="Bacteria"/>
</dbReference>
<dbReference type="InterPro" id="IPR020537">
    <property type="entry name" value="ATP_synth_F0_csu_DDCD_BS"/>
</dbReference>
<accession>R4U0C3</accession>
<keyword evidence="6 14" id="KW-0812">Transmembrane</keyword>
<keyword evidence="3 14" id="KW-0813">Transport</keyword>
<dbReference type="GO" id="GO:0005886">
    <property type="term" value="C:plasma membrane"/>
    <property type="evidence" value="ECO:0007669"/>
    <property type="project" value="UniProtKB-SubCell"/>
</dbReference>
<dbReference type="OrthoDB" id="9810379at2"/>
<keyword evidence="17" id="KW-1185">Reference proteome</keyword>
<evidence type="ECO:0000259" key="15">
    <source>
        <dbReference type="Pfam" id="PF00137"/>
    </source>
</evidence>
<evidence type="ECO:0000256" key="1">
    <source>
        <dbReference type="ARBA" id="ARBA00004651"/>
    </source>
</evidence>
<dbReference type="EMBL" id="CP005077">
    <property type="protein sequence ID" value="AGM24672.1"/>
    <property type="molecule type" value="Genomic_DNA"/>
</dbReference>
<feature type="transmembrane region" description="Helical" evidence="14">
    <location>
        <begin position="68"/>
        <end position="94"/>
    </location>
</feature>
<comment type="function">
    <text evidence="14">Key component of the F(0) channel; it plays a direct role in translocation across the membrane. A homomeric c-ring of between 10-14 subunits forms the central stalk rotor element with the F(1) delta and epsilon subunits.</text>
</comment>
<dbReference type="HAMAP" id="MF_01396">
    <property type="entry name" value="ATP_synth_c_bact"/>
    <property type="match status" value="1"/>
</dbReference>
<evidence type="ECO:0000256" key="6">
    <source>
        <dbReference type="ARBA" id="ARBA00022692"/>
    </source>
</evidence>
<dbReference type="GO" id="GO:0008289">
    <property type="term" value="F:lipid binding"/>
    <property type="evidence" value="ECO:0007669"/>
    <property type="project" value="UniProtKB-KW"/>
</dbReference>
<evidence type="ECO:0000256" key="9">
    <source>
        <dbReference type="ARBA" id="ARBA00023065"/>
    </source>
</evidence>
<feature type="domain" description="V-ATPase proteolipid subunit C-like" evidence="15">
    <location>
        <begin position="28"/>
        <end position="90"/>
    </location>
</feature>
<dbReference type="PRINTS" id="PR00124">
    <property type="entry name" value="ATPASEC"/>
</dbReference>
<keyword evidence="9 14" id="KW-0406">Ion transport</keyword>
<evidence type="ECO:0000256" key="12">
    <source>
        <dbReference type="ARBA" id="ARBA00023310"/>
    </source>
</evidence>
<evidence type="ECO:0000256" key="3">
    <source>
        <dbReference type="ARBA" id="ARBA00022448"/>
    </source>
</evidence>
<dbReference type="PROSITE" id="PS00605">
    <property type="entry name" value="ATPASE_C"/>
    <property type="match status" value="1"/>
</dbReference>
<organism evidence="16 17">
    <name type="scientific">Spiroplasma chrysopicola DF-1</name>
    <dbReference type="NCBI Taxonomy" id="1276227"/>
    <lineage>
        <taxon>Bacteria</taxon>
        <taxon>Bacillati</taxon>
        <taxon>Mycoplasmatota</taxon>
        <taxon>Mollicutes</taxon>
        <taxon>Entomoplasmatales</taxon>
        <taxon>Spiroplasmataceae</taxon>
        <taxon>Spiroplasma</taxon>
    </lineage>
</organism>
<gene>
    <name evidence="14 16" type="primary">atpE</name>
    <name evidence="16" type="ORF">SCHRY_v1c00850</name>
</gene>
<dbReference type="GO" id="GO:0046933">
    <property type="term" value="F:proton-transporting ATP synthase activity, rotational mechanism"/>
    <property type="evidence" value="ECO:0007669"/>
    <property type="project" value="UniProtKB-UniRule"/>
</dbReference>
<dbReference type="InterPro" id="IPR000454">
    <property type="entry name" value="ATP_synth_F0_csu"/>
</dbReference>
<keyword evidence="7 14" id="KW-0375">Hydrogen ion transport</keyword>
<reference evidence="16 17" key="1">
    <citation type="journal article" date="2013" name="Genome Biol. Evol.">
        <title>Complete genomes of two dipteran-associated spiroplasmas provided insights into the origin, dynamics, and impacts of viral invasion in spiroplasma.</title>
        <authorList>
            <person name="Ku C."/>
            <person name="Lo W.S."/>
            <person name="Chen L.L."/>
            <person name="Kuo C.H."/>
        </authorList>
    </citation>
    <scope>NUCLEOTIDE SEQUENCE [LARGE SCALE GENOMIC DNA]</scope>
    <source>
        <strain evidence="16 17">DF-1</strain>
    </source>
</reference>
<evidence type="ECO:0000256" key="10">
    <source>
        <dbReference type="ARBA" id="ARBA00023121"/>
    </source>
</evidence>
<evidence type="ECO:0000256" key="11">
    <source>
        <dbReference type="ARBA" id="ARBA00023136"/>
    </source>
</evidence>
<evidence type="ECO:0000313" key="16">
    <source>
        <dbReference type="EMBL" id="AGM24672.1"/>
    </source>
</evidence>
<dbReference type="FunFam" id="1.20.20.10:FF:000002">
    <property type="entry name" value="ATP synthase subunit c"/>
    <property type="match status" value="1"/>
</dbReference>
<protein>
    <recommendedName>
        <fullName evidence="14">ATP synthase subunit c</fullName>
    </recommendedName>
    <alternativeName>
        <fullName evidence="14">ATP synthase F(0) sector subunit c</fullName>
    </alternativeName>
    <alternativeName>
        <fullName evidence="14">F-type ATPase subunit c</fullName>
        <shortName evidence="14">F-ATPase subunit c</shortName>
    </alternativeName>
    <alternativeName>
        <fullName evidence="14">Lipid-binding protein</fullName>
    </alternativeName>
</protein>
<evidence type="ECO:0000256" key="4">
    <source>
        <dbReference type="ARBA" id="ARBA00022475"/>
    </source>
</evidence>
<dbReference type="InterPro" id="IPR002379">
    <property type="entry name" value="ATPase_proteolipid_c-like_dom"/>
</dbReference>
<dbReference type="Gene3D" id="1.20.20.10">
    <property type="entry name" value="F1F0 ATP synthase subunit C"/>
    <property type="match status" value="1"/>
</dbReference>
<dbReference type="HOGENOM" id="CLU_148047_2_2_14"/>
<evidence type="ECO:0000256" key="13">
    <source>
        <dbReference type="ARBA" id="ARBA00025198"/>
    </source>
</evidence>
<dbReference type="KEGG" id="scr:SCHRY_v1c00850"/>
<comment type="function">
    <text evidence="13 14">F(1)F(0) ATP synthase produces ATP from ADP in the presence of a proton or sodium gradient. F-type ATPases consist of two structural domains, F(1) containing the extramembraneous catalytic core and F(0) containing the membrane proton channel, linked together by a central stalk and a peripheral stalk. During catalysis, ATP synthesis in the catalytic domain of F(1) is coupled via a rotary mechanism of the central stalk subunits to proton translocation.</text>
</comment>
<feature type="site" description="Reversibly protonated during proton transport" evidence="14">
    <location>
        <position position="77"/>
    </location>
</feature>
<dbReference type="Pfam" id="PF00137">
    <property type="entry name" value="ATP-synt_C"/>
    <property type="match status" value="1"/>
</dbReference>
<sequence length="95" mass="9692">MFELMSNFVGMLMFAEMTGDITKGLAYLGSGIAAIGCLGAGIGQGYTGGKAVEAVSRNPEVEGKVRTLFIVAAAISESGAIYALVISIILAFVVA</sequence>
<dbReference type="GO" id="GO:0033177">
    <property type="term" value="C:proton-transporting two-sector ATPase complex, proton-transporting domain"/>
    <property type="evidence" value="ECO:0007669"/>
    <property type="project" value="InterPro"/>
</dbReference>
<dbReference type="NCBIfam" id="TIGR01260">
    <property type="entry name" value="ATP_synt_c"/>
    <property type="match status" value="1"/>
</dbReference>
<proteinExistence type="inferred from homology"/>
<evidence type="ECO:0000256" key="2">
    <source>
        <dbReference type="ARBA" id="ARBA00006704"/>
    </source>
</evidence>
<keyword evidence="4 14" id="KW-1003">Cell membrane</keyword>
<dbReference type="Proteomes" id="UP000013964">
    <property type="component" value="Chromosome"/>
</dbReference>
<dbReference type="InterPro" id="IPR035921">
    <property type="entry name" value="F/V-ATP_Csub_sf"/>
</dbReference>
<dbReference type="AlphaFoldDB" id="R4U0C3"/>
<evidence type="ECO:0000256" key="7">
    <source>
        <dbReference type="ARBA" id="ARBA00022781"/>
    </source>
</evidence>
<comment type="subcellular location">
    <subcellularLocation>
        <location evidence="1 14">Cell membrane</location>
        <topology evidence="1 14">Multi-pass membrane protein</topology>
    </subcellularLocation>
</comment>
<dbReference type="RefSeq" id="WP_016338499.1">
    <property type="nucleotide sequence ID" value="NC_021280.1"/>
</dbReference>
<dbReference type="GO" id="GO:0045259">
    <property type="term" value="C:proton-transporting ATP synthase complex"/>
    <property type="evidence" value="ECO:0007669"/>
    <property type="project" value="UniProtKB-KW"/>
</dbReference>
<dbReference type="InterPro" id="IPR038662">
    <property type="entry name" value="ATP_synth_F0_csu_sf"/>
</dbReference>
<keyword evidence="8 14" id="KW-1133">Transmembrane helix</keyword>
<dbReference type="PANTHER" id="PTHR10031">
    <property type="entry name" value="ATP SYNTHASE LIPID-BINDING PROTEIN, MITOCHONDRIAL"/>
    <property type="match status" value="1"/>
</dbReference>
<dbReference type="InterPro" id="IPR005953">
    <property type="entry name" value="ATP_synth_csu_bac/chlpt"/>
</dbReference>